<dbReference type="EMBL" id="ASHM01000630">
    <property type="protein sequence ID" value="PNY05104.1"/>
    <property type="molecule type" value="Genomic_DNA"/>
</dbReference>
<sequence>MVNSQRKIDSFFKRKVTQKDEERFASTFEPGKCLENPRIEENEKQLSEVSRVEYDEFEKDSCEEESDQDGHDENVSEVQNSDQIMKKRICLKTLIDIVRFLTFQEVAFIDLRETSEERYRYSFLSMVEFTKECDDEFAEAVLENASYISKCASFEFQKVVLRILSSKVKNHIREEIGDSKFCIFVDGVWDEPRVALVLKFVDKNGFIQERFFDFVDVEEVTPLALKEEVCAILSRHNLDVSNIRGQGYDGISDIREEWNDLRTLFFNECPYAYHIHGFAHKLELALVGASTQVTPVQLFFSNLIYIVKFFCTCRKPNDESLAAELYKIAHLLDNDELGFGEVEDELCLYPRVGDARSMSYFSAICNLIMMYDAACCLLENLFDKESTYCQRWNAHTAYNYFTTFEFILILHLMRDIMGITDTLCQALQQQSLDVVNVKHLLRSTKALLQNMRQDGWDKLLKNVTSFCEKNDIRVPQFSAPHVVRPRRRHPQNEENITIEHYYREQVFFIAIDIQIQELNCRFSDQAMELLTLSSALVPKDTYKAFNIDHICTLVEKYYPVDFNEQEKINLRSQLCHFIIEARQESSLKSLSNIQELCACLAATKKSEVYYLIDRLLRLIMTLPISTPTTERSSSAMKVIKTMLKEKMEDEFRPDSVIIYIEREIAKSVCLDSVADDLESLEERNDSQLYRSVNDYINKPLELLGEEESEGSVPLQVADDMVEDDVSSRLLAELLGEEKSDGSPLLQVAEDMVEDGISSRGADLSVPNLGVEATSDATAHLSVLRYGQIDFSEFRIDPSKYKFTVLSFLDAFEDSVSKSEESRQDDQDLRS</sequence>
<protein>
    <recommendedName>
        <fullName evidence="2">DUF4371 domain-containing protein</fullName>
    </recommendedName>
</protein>
<feature type="region of interest" description="Disordered" evidence="1">
    <location>
        <begin position="35"/>
        <end position="54"/>
    </location>
</feature>
<feature type="domain" description="DUF4371" evidence="2">
    <location>
        <begin position="85"/>
        <end position="259"/>
    </location>
</feature>
<dbReference type="InterPro" id="IPR025398">
    <property type="entry name" value="DUF4371"/>
</dbReference>
<dbReference type="Proteomes" id="UP000236291">
    <property type="component" value="Unassembled WGS sequence"/>
</dbReference>
<gene>
    <name evidence="3" type="ORF">L195_g001543</name>
</gene>
<dbReference type="PANTHER" id="PTHR11697:SF230">
    <property type="entry name" value="ZINC FINGER, MYM DOMAIN CONTAINING 1"/>
    <property type="match status" value="1"/>
</dbReference>
<dbReference type="STRING" id="57577.A0A2K3NPZ2"/>
<evidence type="ECO:0000256" key="1">
    <source>
        <dbReference type="SAM" id="MobiDB-lite"/>
    </source>
</evidence>
<name>A0A2K3NPZ2_TRIPR</name>
<proteinExistence type="predicted"/>
<dbReference type="PANTHER" id="PTHR11697">
    <property type="entry name" value="GENERAL TRANSCRIPTION FACTOR 2-RELATED ZINC FINGER PROTEIN"/>
    <property type="match status" value="1"/>
</dbReference>
<reference evidence="3 4" key="1">
    <citation type="journal article" date="2014" name="Am. J. Bot.">
        <title>Genome assembly and annotation for red clover (Trifolium pratense; Fabaceae).</title>
        <authorList>
            <person name="Istvanek J."/>
            <person name="Jaros M."/>
            <person name="Krenek A."/>
            <person name="Repkova J."/>
        </authorList>
    </citation>
    <scope>NUCLEOTIDE SEQUENCE [LARGE SCALE GENOMIC DNA]</scope>
    <source>
        <strain evidence="4">cv. Tatra</strain>
        <tissue evidence="3">Young leaves</tissue>
    </source>
</reference>
<reference evidence="3 4" key="2">
    <citation type="journal article" date="2017" name="Front. Plant Sci.">
        <title>Gene Classification and Mining of Molecular Markers Useful in Red Clover (Trifolium pratense) Breeding.</title>
        <authorList>
            <person name="Istvanek J."/>
            <person name="Dluhosova J."/>
            <person name="Dluhos P."/>
            <person name="Patkova L."/>
            <person name="Nedelnik J."/>
            <person name="Repkova J."/>
        </authorList>
    </citation>
    <scope>NUCLEOTIDE SEQUENCE [LARGE SCALE GENOMIC DNA]</scope>
    <source>
        <strain evidence="4">cv. Tatra</strain>
        <tissue evidence="3">Young leaves</tissue>
    </source>
</reference>
<dbReference type="InterPro" id="IPR055298">
    <property type="entry name" value="AtLOH3-like"/>
</dbReference>
<feature type="region of interest" description="Disordered" evidence="1">
    <location>
        <begin position="60"/>
        <end position="79"/>
    </location>
</feature>
<evidence type="ECO:0000313" key="4">
    <source>
        <dbReference type="Proteomes" id="UP000236291"/>
    </source>
</evidence>
<dbReference type="Pfam" id="PF14291">
    <property type="entry name" value="DUF4371"/>
    <property type="match status" value="1"/>
</dbReference>
<accession>A0A2K3NPZ2</accession>
<comment type="caution">
    <text evidence="3">The sequence shown here is derived from an EMBL/GenBank/DDBJ whole genome shotgun (WGS) entry which is preliminary data.</text>
</comment>
<organism evidence="3 4">
    <name type="scientific">Trifolium pratense</name>
    <name type="common">Red clover</name>
    <dbReference type="NCBI Taxonomy" id="57577"/>
    <lineage>
        <taxon>Eukaryota</taxon>
        <taxon>Viridiplantae</taxon>
        <taxon>Streptophyta</taxon>
        <taxon>Embryophyta</taxon>
        <taxon>Tracheophyta</taxon>
        <taxon>Spermatophyta</taxon>
        <taxon>Magnoliopsida</taxon>
        <taxon>eudicotyledons</taxon>
        <taxon>Gunneridae</taxon>
        <taxon>Pentapetalae</taxon>
        <taxon>rosids</taxon>
        <taxon>fabids</taxon>
        <taxon>Fabales</taxon>
        <taxon>Fabaceae</taxon>
        <taxon>Papilionoideae</taxon>
        <taxon>50 kb inversion clade</taxon>
        <taxon>NPAAA clade</taxon>
        <taxon>Hologalegina</taxon>
        <taxon>IRL clade</taxon>
        <taxon>Trifolieae</taxon>
        <taxon>Trifolium</taxon>
    </lineage>
</organism>
<dbReference type="AlphaFoldDB" id="A0A2K3NPZ2"/>
<evidence type="ECO:0000259" key="2">
    <source>
        <dbReference type="Pfam" id="PF14291"/>
    </source>
</evidence>
<evidence type="ECO:0000313" key="3">
    <source>
        <dbReference type="EMBL" id="PNY05104.1"/>
    </source>
</evidence>